<evidence type="ECO:0000256" key="1">
    <source>
        <dbReference type="SAM" id="MobiDB-lite"/>
    </source>
</evidence>
<dbReference type="AlphaFoldDB" id="A0A2P2Q9V4"/>
<feature type="compositionally biased region" description="Basic residues" evidence="1">
    <location>
        <begin position="13"/>
        <end position="24"/>
    </location>
</feature>
<protein>
    <submittedName>
        <fullName evidence="2">Uncharacterized protein</fullName>
    </submittedName>
</protein>
<reference evidence="2" key="1">
    <citation type="submission" date="2018-02" db="EMBL/GenBank/DDBJ databases">
        <title>Rhizophora mucronata_Transcriptome.</title>
        <authorList>
            <person name="Meera S.P."/>
            <person name="Sreeshan A."/>
            <person name="Augustine A."/>
        </authorList>
    </citation>
    <scope>NUCLEOTIDE SEQUENCE</scope>
    <source>
        <tissue evidence="2">Leaf</tissue>
    </source>
</reference>
<evidence type="ECO:0000313" key="2">
    <source>
        <dbReference type="EMBL" id="MBX63755.1"/>
    </source>
</evidence>
<organism evidence="2">
    <name type="scientific">Rhizophora mucronata</name>
    <name type="common">Asiatic mangrove</name>
    <dbReference type="NCBI Taxonomy" id="61149"/>
    <lineage>
        <taxon>Eukaryota</taxon>
        <taxon>Viridiplantae</taxon>
        <taxon>Streptophyta</taxon>
        <taxon>Embryophyta</taxon>
        <taxon>Tracheophyta</taxon>
        <taxon>Spermatophyta</taxon>
        <taxon>Magnoliopsida</taxon>
        <taxon>eudicotyledons</taxon>
        <taxon>Gunneridae</taxon>
        <taxon>Pentapetalae</taxon>
        <taxon>rosids</taxon>
        <taxon>fabids</taxon>
        <taxon>Malpighiales</taxon>
        <taxon>Rhizophoraceae</taxon>
        <taxon>Rhizophora</taxon>
    </lineage>
</organism>
<proteinExistence type="predicted"/>
<name>A0A2P2Q9V4_RHIMU</name>
<dbReference type="EMBL" id="GGEC01083271">
    <property type="protein sequence ID" value="MBX63755.1"/>
    <property type="molecule type" value="Transcribed_RNA"/>
</dbReference>
<sequence>MYSKPGSGEQKKEKNKIRRKHKIKTNSNALTSMHQKQIRRK</sequence>
<feature type="region of interest" description="Disordered" evidence="1">
    <location>
        <begin position="1"/>
        <end position="41"/>
    </location>
</feature>
<feature type="compositionally biased region" description="Polar residues" evidence="1">
    <location>
        <begin position="25"/>
        <end position="35"/>
    </location>
</feature>
<accession>A0A2P2Q9V4</accession>